<keyword evidence="3" id="KW-0472">Membrane</keyword>
<accession>A0A673CHQ8</accession>
<dbReference type="Proteomes" id="UP000472271">
    <property type="component" value="Chromosome 7"/>
</dbReference>
<dbReference type="PANTHER" id="PTHR24134:SF9">
    <property type="entry name" value="ANKYRIN REPEAT AND SOCS BOX PROTEIN 8"/>
    <property type="match status" value="1"/>
</dbReference>
<name>A0A673CHQ8_9TELE</name>
<dbReference type="SUPFAM" id="SSF48403">
    <property type="entry name" value="Ankyrin repeat"/>
    <property type="match status" value="1"/>
</dbReference>
<protein>
    <recommendedName>
        <fullName evidence="6">Ankyrin repeat and SOCS box containing 8</fullName>
    </recommendedName>
</protein>
<keyword evidence="1" id="KW-0677">Repeat</keyword>
<evidence type="ECO:0008006" key="6">
    <source>
        <dbReference type="Google" id="ProtNLM"/>
    </source>
</evidence>
<proteinExistence type="predicted"/>
<reference evidence="4" key="1">
    <citation type="submission" date="2019-06" db="EMBL/GenBank/DDBJ databases">
        <authorList>
            <consortium name="Wellcome Sanger Institute Data Sharing"/>
        </authorList>
    </citation>
    <scope>NUCLEOTIDE SEQUENCE [LARGE SCALE GENOMIC DNA]</scope>
</reference>
<reference evidence="4" key="3">
    <citation type="submission" date="2025-09" db="UniProtKB">
        <authorList>
            <consortium name="Ensembl"/>
        </authorList>
    </citation>
    <scope>IDENTIFICATION</scope>
</reference>
<dbReference type="PANTHER" id="PTHR24134">
    <property type="entry name" value="ANKYRIN REPEAT-CONTAINING PROTEIN DDB_G0279043"/>
    <property type="match status" value="1"/>
</dbReference>
<dbReference type="AlphaFoldDB" id="A0A673CHQ8"/>
<dbReference type="Gene3D" id="1.25.40.20">
    <property type="entry name" value="Ankyrin repeat-containing domain"/>
    <property type="match status" value="1"/>
</dbReference>
<keyword evidence="3" id="KW-0812">Transmembrane</keyword>
<dbReference type="InterPro" id="IPR002110">
    <property type="entry name" value="Ankyrin_rpt"/>
</dbReference>
<sequence length="132" mass="14773">MSSTMWYIMQSIQSKYSLSERLIRTIAAIRSFPHDNVEDLIRKGADVNRMHGTLKPLHCACMVADADCVELLLEKGAECVQFGGSNCRNECDDLNYVVFSSLVILKIRTVCVCVLCVCVCLFVCLFVCLLPL</sequence>
<evidence type="ECO:0000256" key="3">
    <source>
        <dbReference type="SAM" id="Phobius"/>
    </source>
</evidence>
<evidence type="ECO:0000313" key="5">
    <source>
        <dbReference type="Proteomes" id="UP000472271"/>
    </source>
</evidence>
<evidence type="ECO:0000256" key="2">
    <source>
        <dbReference type="ARBA" id="ARBA00023043"/>
    </source>
</evidence>
<dbReference type="Ensembl" id="ENSSORT00005052836.1">
    <property type="protein sequence ID" value="ENSSORP00005051603.1"/>
    <property type="gene ID" value="ENSSORG00005023305.1"/>
</dbReference>
<gene>
    <name evidence="4" type="primary">asb8</name>
</gene>
<dbReference type="Pfam" id="PF00023">
    <property type="entry name" value="Ank"/>
    <property type="match status" value="1"/>
</dbReference>
<keyword evidence="3" id="KW-1133">Transmembrane helix</keyword>
<organism evidence="4 5">
    <name type="scientific">Sphaeramia orbicularis</name>
    <name type="common">orbiculate cardinalfish</name>
    <dbReference type="NCBI Taxonomy" id="375764"/>
    <lineage>
        <taxon>Eukaryota</taxon>
        <taxon>Metazoa</taxon>
        <taxon>Chordata</taxon>
        <taxon>Craniata</taxon>
        <taxon>Vertebrata</taxon>
        <taxon>Euteleostomi</taxon>
        <taxon>Actinopterygii</taxon>
        <taxon>Neopterygii</taxon>
        <taxon>Teleostei</taxon>
        <taxon>Neoteleostei</taxon>
        <taxon>Acanthomorphata</taxon>
        <taxon>Gobiaria</taxon>
        <taxon>Kurtiformes</taxon>
        <taxon>Apogonoidei</taxon>
        <taxon>Apogonidae</taxon>
        <taxon>Apogoninae</taxon>
        <taxon>Sphaeramia</taxon>
    </lineage>
</organism>
<keyword evidence="2" id="KW-0040">ANK repeat</keyword>
<feature type="transmembrane region" description="Helical" evidence="3">
    <location>
        <begin position="107"/>
        <end position="130"/>
    </location>
</feature>
<evidence type="ECO:0000313" key="4">
    <source>
        <dbReference type="Ensembl" id="ENSSORP00005051603.1"/>
    </source>
</evidence>
<keyword evidence="5" id="KW-1185">Reference proteome</keyword>
<dbReference type="InterPro" id="IPR036770">
    <property type="entry name" value="Ankyrin_rpt-contain_sf"/>
</dbReference>
<evidence type="ECO:0000256" key="1">
    <source>
        <dbReference type="ARBA" id="ARBA00022737"/>
    </source>
</evidence>
<reference evidence="4" key="2">
    <citation type="submission" date="2025-08" db="UniProtKB">
        <authorList>
            <consortium name="Ensembl"/>
        </authorList>
    </citation>
    <scope>IDENTIFICATION</scope>
</reference>